<keyword evidence="4 7" id="KW-0805">Transcription regulation</keyword>
<keyword evidence="3" id="KW-0677">Repeat</keyword>
<dbReference type="GO" id="GO:0009295">
    <property type="term" value="C:nucleoid"/>
    <property type="evidence" value="ECO:0007669"/>
    <property type="project" value="UniProtKB-SubCell"/>
</dbReference>
<accession>A0A1G2MKQ4</accession>
<evidence type="ECO:0000259" key="8">
    <source>
        <dbReference type="PROSITE" id="PS51740"/>
    </source>
</evidence>
<keyword evidence="5 7" id="KW-0238">DNA-binding</keyword>
<dbReference type="InterPro" id="IPR003444">
    <property type="entry name" value="MraZ"/>
</dbReference>
<dbReference type="HAMAP" id="MF_01008">
    <property type="entry name" value="MraZ"/>
    <property type="match status" value="1"/>
</dbReference>
<keyword evidence="6 7" id="KW-0804">Transcription</keyword>
<dbReference type="InterPro" id="IPR038619">
    <property type="entry name" value="MraZ_sf"/>
</dbReference>
<dbReference type="InterPro" id="IPR035644">
    <property type="entry name" value="MraZ_C"/>
</dbReference>
<comment type="subcellular location">
    <subcellularLocation>
        <location evidence="7">Cytoplasm</location>
        <location evidence="7">Nucleoid</location>
    </subcellularLocation>
</comment>
<dbReference type="PROSITE" id="PS51740">
    <property type="entry name" value="SPOVT_ABRB"/>
    <property type="match status" value="2"/>
</dbReference>
<comment type="caution">
    <text evidence="9">The sequence shown here is derived from an EMBL/GenBank/DDBJ whole genome shotgun (WGS) entry which is preliminary data.</text>
</comment>
<evidence type="ECO:0000256" key="1">
    <source>
        <dbReference type="ARBA" id="ARBA00013860"/>
    </source>
</evidence>
<evidence type="ECO:0000256" key="6">
    <source>
        <dbReference type="ARBA" id="ARBA00023163"/>
    </source>
</evidence>
<dbReference type="EMBL" id="MHRK01000010">
    <property type="protein sequence ID" value="OHA24456.1"/>
    <property type="molecule type" value="Genomic_DNA"/>
</dbReference>
<evidence type="ECO:0000256" key="7">
    <source>
        <dbReference type="HAMAP-Rule" id="MF_01008"/>
    </source>
</evidence>
<dbReference type="Gene3D" id="3.40.1550.20">
    <property type="entry name" value="Transcriptional regulator MraZ domain"/>
    <property type="match status" value="1"/>
</dbReference>
<dbReference type="InterPro" id="IPR020603">
    <property type="entry name" value="MraZ_dom"/>
</dbReference>
<keyword evidence="2 7" id="KW-0963">Cytoplasm</keyword>
<dbReference type="PANTHER" id="PTHR34701:SF1">
    <property type="entry name" value="TRANSCRIPTIONAL REGULATOR MRAZ"/>
    <property type="match status" value="1"/>
</dbReference>
<evidence type="ECO:0000256" key="2">
    <source>
        <dbReference type="ARBA" id="ARBA00022490"/>
    </source>
</evidence>
<dbReference type="Pfam" id="PF02381">
    <property type="entry name" value="MraZ"/>
    <property type="match status" value="2"/>
</dbReference>
<comment type="subunit">
    <text evidence="7">Forms oligomers.</text>
</comment>
<evidence type="ECO:0000313" key="10">
    <source>
        <dbReference type="Proteomes" id="UP000177130"/>
    </source>
</evidence>
<dbReference type="Proteomes" id="UP000177130">
    <property type="component" value="Unassembled WGS sequence"/>
</dbReference>
<dbReference type="NCBIfam" id="TIGR00242">
    <property type="entry name" value="division/cell wall cluster transcriptional repressor MraZ"/>
    <property type="match status" value="1"/>
</dbReference>
<comment type="similarity">
    <text evidence="7">Belongs to the MraZ family.</text>
</comment>
<reference evidence="9 10" key="1">
    <citation type="journal article" date="2016" name="Nat. Commun.">
        <title>Thousands of microbial genomes shed light on interconnected biogeochemical processes in an aquifer system.</title>
        <authorList>
            <person name="Anantharaman K."/>
            <person name="Brown C.T."/>
            <person name="Hug L.A."/>
            <person name="Sharon I."/>
            <person name="Castelle C.J."/>
            <person name="Probst A.J."/>
            <person name="Thomas B.C."/>
            <person name="Singh A."/>
            <person name="Wilkins M.J."/>
            <person name="Karaoz U."/>
            <person name="Brodie E.L."/>
            <person name="Williams K.H."/>
            <person name="Hubbard S.S."/>
            <person name="Banfield J.F."/>
        </authorList>
    </citation>
    <scope>NUCLEOTIDE SEQUENCE [LARGE SCALE GENOMIC DNA]</scope>
</reference>
<dbReference type="CDD" id="cd16320">
    <property type="entry name" value="MraZ_N"/>
    <property type="match status" value="1"/>
</dbReference>
<dbReference type="GO" id="GO:0005737">
    <property type="term" value="C:cytoplasm"/>
    <property type="evidence" value="ECO:0007669"/>
    <property type="project" value="UniProtKB-UniRule"/>
</dbReference>
<dbReference type="AlphaFoldDB" id="A0A1G2MKQ4"/>
<organism evidence="9 10">
    <name type="scientific">Candidatus Taylorbacteria bacterium RIFCSPHIGHO2_02_FULL_43_32b</name>
    <dbReference type="NCBI Taxonomy" id="1802306"/>
    <lineage>
        <taxon>Bacteria</taxon>
        <taxon>Candidatus Tayloriibacteriota</taxon>
    </lineage>
</organism>
<protein>
    <recommendedName>
        <fullName evidence="1 7">Transcriptional regulator MraZ</fullName>
    </recommendedName>
</protein>
<evidence type="ECO:0000256" key="4">
    <source>
        <dbReference type="ARBA" id="ARBA00023015"/>
    </source>
</evidence>
<feature type="domain" description="SpoVT-AbrB" evidence="8">
    <location>
        <begin position="5"/>
        <end position="47"/>
    </location>
</feature>
<feature type="domain" description="SpoVT-AbrB" evidence="8">
    <location>
        <begin position="78"/>
        <end position="121"/>
    </location>
</feature>
<dbReference type="CDD" id="cd16321">
    <property type="entry name" value="MraZ_C"/>
    <property type="match status" value="1"/>
</dbReference>
<dbReference type="GO" id="GO:0003700">
    <property type="term" value="F:DNA-binding transcription factor activity"/>
    <property type="evidence" value="ECO:0007669"/>
    <property type="project" value="UniProtKB-UniRule"/>
</dbReference>
<evidence type="ECO:0000256" key="3">
    <source>
        <dbReference type="ARBA" id="ARBA00022737"/>
    </source>
</evidence>
<dbReference type="GO" id="GO:0000976">
    <property type="term" value="F:transcription cis-regulatory region binding"/>
    <property type="evidence" value="ECO:0007669"/>
    <property type="project" value="TreeGrafter"/>
</dbReference>
<gene>
    <name evidence="7" type="primary">mraZ</name>
    <name evidence="9" type="ORF">A3C72_04430</name>
</gene>
<dbReference type="SUPFAM" id="SSF89447">
    <property type="entry name" value="AbrB/MazE/MraZ-like"/>
    <property type="match status" value="1"/>
</dbReference>
<dbReference type="InterPro" id="IPR035642">
    <property type="entry name" value="MraZ_N"/>
</dbReference>
<dbReference type="GO" id="GO:2000143">
    <property type="term" value="P:negative regulation of DNA-templated transcription initiation"/>
    <property type="evidence" value="ECO:0007669"/>
    <property type="project" value="TreeGrafter"/>
</dbReference>
<evidence type="ECO:0000256" key="5">
    <source>
        <dbReference type="ARBA" id="ARBA00023125"/>
    </source>
</evidence>
<sequence length="146" mass="16477">MLIGEYIHAIDEKNRLSLPAKFRHELGKKVVVTPGLDGCLFIFAEKEWVRIAEHLSGSEGSMLQSDNRGFNRRMFGGAVEAEIDSIGRILVPDFLKSMAKMTGKVAVVGVKNRLELWDEKIWHEYRGVVERKADQLAERLGQIGIL</sequence>
<dbReference type="STRING" id="1802306.A3C72_04430"/>
<dbReference type="InterPro" id="IPR007159">
    <property type="entry name" value="SpoVT-AbrB_dom"/>
</dbReference>
<dbReference type="PANTHER" id="PTHR34701">
    <property type="entry name" value="TRANSCRIPTIONAL REGULATOR MRAZ"/>
    <property type="match status" value="1"/>
</dbReference>
<name>A0A1G2MKQ4_9BACT</name>
<evidence type="ECO:0000313" key="9">
    <source>
        <dbReference type="EMBL" id="OHA24456.1"/>
    </source>
</evidence>
<dbReference type="InterPro" id="IPR037914">
    <property type="entry name" value="SpoVT-AbrB_sf"/>
</dbReference>
<proteinExistence type="inferred from homology"/>